<comment type="caution">
    <text evidence="1">The sequence shown here is derived from an EMBL/GenBank/DDBJ whole genome shotgun (WGS) entry which is preliminary data.</text>
</comment>
<dbReference type="EMBL" id="JBJJXI010000032">
    <property type="protein sequence ID" value="KAL3402863.1"/>
    <property type="molecule type" value="Genomic_DNA"/>
</dbReference>
<proteinExistence type="predicted"/>
<dbReference type="AlphaFoldDB" id="A0ABD2XBW4"/>
<organism evidence="1 2">
    <name type="scientific">Trichogramma kaykai</name>
    <dbReference type="NCBI Taxonomy" id="54128"/>
    <lineage>
        <taxon>Eukaryota</taxon>
        <taxon>Metazoa</taxon>
        <taxon>Ecdysozoa</taxon>
        <taxon>Arthropoda</taxon>
        <taxon>Hexapoda</taxon>
        <taxon>Insecta</taxon>
        <taxon>Pterygota</taxon>
        <taxon>Neoptera</taxon>
        <taxon>Endopterygota</taxon>
        <taxon>Hymenoptera</taxon>
        <taxon>Apocrita</taxon>
        <taxon>Proctotrupomorpha</taxon>
        <taxon>Chalcidoidea</taxon>
        <taxon>Trichogrammatidae</taxon>
        <taxon>Trichogramma</taxon>
    </lineage>
</organism>
<sequence>MRYEFIVSNRYTTRGSEASSIASSAACGKEYIKPISRRCAFTCVDLATFNTMGRNKFLLSVKPAELECNVDH</sequence>
<reference evidence="1 2" key="1">
    <citation type="journal article" date="2024" name="bioRxiv">
        <title>A reference genome for Trichogramma kaykai: A tiny desert-dwelling parasitoid wasp with competing sex-ratio distorters.</title>
        <authorList>
            <person name="Culotta J."/>
            <person name="Lindsey A.R."/>
        </authorList>
    </citation>
    <scope>NUCLEOTIDE SEQUENCE [LARGE SCALE GENOMIC DNA]</scope>
    <source>
        <strain evidence="1 2">KSX58</strain>
    </source>
</reference>
<keyword evidence="2" id="KW-1185">Reference proteome</keyword>
<accession>A0ABD2XBW4</accession>
<evidence type="ECO:0000313" key="1">
    <source>
        <dbReference type="EMBL" id="KAL3402863.1"/>
    </source>
</evidence>
<evidence type="ECO:0000313" key="2">
    <source>
        <dbReference type="Proteomes" id="UP001627154"/>
    </source>
</evidence>
<gene>
    <name evidence="1" type="ORF">TKK_004032</name>
</gene>
<dbReference type="Proteomes" id="UP001627154">
    <property type="component" value="Unassembled WGS sequence"/>
</dbReference>
<protein>
    <submittedName>
        <fullName evidence="1">Uncharacterized protein</fullName>
    </submittedName>
</protein>
<name>A0ABD2XBW4_9HYME</name>